<proteinExistence type="predicted"/>
<keyword evidence="2" id="KW-1185">Reference proteome</keyword>
<reference evidence="1 2" key="1">
    <citation type="submission" date="2018-04" db="EMBL/GenBank/DDBJ databases">
        <title>The genome of golden apple snail Pomacea canaliculata provides insight into stress tolerance and invasive adaptation.</title>
        <authorList>
            <person name="Liu C."/>
            <person name="Liu B."/>
            <person name="Ren Y."/>
            <person name="Zhang Y."/>
            <person name="Wang H."/>
            <person name="Li S."/>
            <person name="Jiang F."/>
            <person name="Yin L."/>
            <person name="Zhang G."/>
            <person name="Qian W."/>
            <person name="Fan W."/>
        </authorList>
    </citation>
    <scope>NUCLEOTIDE SEQUENCE [LARGE SCALE GENOMIC DNA]</scope>
    <source>
        <strain evidence="1">SZHN2017</strain>
        <tissue evidence="1">Muscle</tissue>
    </source>
</reference>
<accession>A0A2T7PUW4</accession>
<dbReference type="EMBL" id="PZQS01000002">
    <property type="protein sequence ID" value="PVD37212.1"/>
    <property type="molecule type" value="Genomic_DNA"/>
</dbReference>
<comment type="caution">
    <text evidence="1">The sequence shown here is derived from an EMBL/GenBank/DDBJ whole genome shotgun (WGS) entry which is preliminary data.</text>
</comment>
<dbReference type="OrthoDB" id="5958943at2759"/>
<dbReference type="Proteomes" id="UP000245119">
    <property type="component" value="Linkage Group LG2"/>
</dbReference>
<dbReference type="AlphaFoldDB" id="A0A2T7PUW4"/>
<evidence type="ECO:0000313" key="1">
    <source>
        <dbReference type="EMBL" id="PVD37212.1"/>
    </source>
</evidence>
<name>A0A2T7PUW4_POMCA</name>
<organism evidence="1 2">
    <name type="scientific">Pomacea canaliculata</name>
    <name type="common">Golden apple snail</name>
    <dbReference type="NCBI Taxonomy" id="400727"/>
    <lineage>
        <taxon>Eukaryota</taxon>
        <taxon>Metazoa</taxon>
        <taxon>Spiralia</taxon>
        <taxon>Lophotrochozoa</taxon>
        <taxon>Mollusca</taxon>
        <taxon>Gastropoda</taxon>
        <taxon>Caenogastropoda</taxon>
        <taxon>Architaenioglossa</taxon>
        <taxon>Ampullarioidea</taxon>
        <taxon>Ampullariidae</taxon>
        <taxon>Pomacea</taxon>
    </lineage>
</organism>
<sequence length="155" mass="17024">MEERRICSQFSAALSNSSSHHTSALMEFVQPSTTSYIHRISADGKAVKTIGSVGGRLNDIHIYSEEMGLNDDVHTTTTGVHDVTSGVTNLSGGINANQGDNSLRFLRQRSNEQTVSGTSTTDCPKMDHDAQKAYFSRQSSENIYDEPLIARHRPH</sequence>
<gene>
    <name evidence="1" type="ORF">C0Q70_04207</name>
</gene>
<evidence type="ECO:0000313" key="2">
    <source>
        <dbReference type="Proteomes" id="UP000245119"/>
    </source>
</evidence>
<protein>
    <submittedName>
        <fullName evidence="1">Uncharacterized protein</fullName>
    </submittedName>
</protein>